<comment type="caution">
    <text evidence="2">The sequence shown here is derived from an EMBL/GenBank/DDBJ whole genome shotgun (WGS) entry which is preliminary data.</text>
</comment>
<organism evidence="2 3">
    <name type="scientific">Streptomyces millisiae</name>
    <dbReference type="NCBI Taxonomy" id="3075542"/>
    <lineage>
        <taxon>Bacteria</taxon>
        <taxon>Bacillati</taxon>
        <taxon>Actinomycetota</taxon>
        <taxon>Actinomycetes</taxon>
        <taxon>Kitasatosporales</taxon>
        <taxon>Streptomycetaceae</taxon>
        <taxon>Streptomyces</taxon>
    </lineage>
</organism>
<protein>
    <submittedName>
        <fullName evidence="2">Type VII secretion protein EccE</fullName>
    </submittedName>
</protein>
<reference evidence="3" key="1">
    <citation type="submission" date="2023-07" db="EMBL/GenBank/DDBJ databases">
        <title>30 novel species of actinomycetes from the DSMZ collection.</title>
        <authorList>
            <person name="Nouioui I."/>
        </authorList>
    </citation>
    <scope>NUCLEOTIDE SEQUENCE [LARGE SCALE GENOMIC DNA]</scope>
    <source>
        <strain evidence="3">DSM 44918</strain>
    </source>
</reference>
<evidence type="ECO:0000313" key="2">
    <source>
        <dbReference type="EMBL" id="MDT0318821.1"/>
    </source>
</evidence>
<dbReference type="Pfam" id="PF11203">
    <property type="entry name" value="EccE"/>
    <property type="match status" value="1"/>
</dbReference>
<feature type="domain" description="Type VII secretion system protein EccE" evidence="1">
    <location>
        <begin position="196"/>
        <end position="277"/>
    </location>
</feature>
<dbReference type="EMBL" id="JAVREM010000008">
    <property type="protein sequence ID" value="MDT0318821.1"/>
    <property type="molecule type" value="Genomic_DNA"/>
</dbReference>
<accession>A0ABU2LMK4</accession>
<name>A0ABU2LMK4_9ACTN</name>
<gene>
    <name evidence="2" type="ORF">RNC47_10775</name>
</gene>
<dbReference type="RefSeq" id="WP_311597725.1">
    <property type="nucleotide sequence ID" value="NZ_JAVREM010000008.1"/>
</dbReference>
<dbReference type="InterPro" id="IPR050051">
    <property type="entry name" value="EccE_dom"/>
</dbReference>
<keyword evidence="3" id="KW-1185">Reference proteome</keyword>
<sequence length="387" mass="40498">MRFRTAWPRFGRARLVAVQSGLALLVAGLALHDHRGWAPAASGVLVLTGALLRRRGAFADRRLLDRLRNDAFAPAASAAPASPVSGQERLGLAHTLLRTLDVSEVADRNLPADVPDLGVLSDGRGCAAILAFPAGTLPGLPAAIVRDWLDSDPARPAAAQLVVEQFGLPPWDFQHGYQPTAAYRQLPGGPRPVAVRSWLVLRCESFGTPDAAERRGGGTAGARAATAAATARVRARLAAAGAPTTPLRASEVRDLLRETGDAAGEGRALRTSWAGADLTHCSVAVPVASQEEWSRLWGGLAGCAAERVVAAATFTREGAALRVLTAVRLVSVMAQHAAAERERLLRAGVLPDTPTDQRAGLLATLPLAHPFRSLVETIGIGSPGAPR</sequence>
<proteinExistence type="predicted"/>
<dbReference type="Proteomes" id="UP001183420">
    <property type="component" value="Unassembled WGS sequence"/>
</dbReference>
<evidence type="ECO:0000313" key="3">
    <source>
        <dbReference type="Proteomes" id="UP001183420"/>
    </source>
</evidence>
<evidence type="ECO:0000259" key="1">
    <source>
        <dbReference type="Pfam" id="PF11203"/>
    </source>
</evidence>